<dbReference type="OrthoDB" id="1413774at2759"/>
<evidence type="ECO:0000256" key="1">
    <source>
        <dbReference type="ARBA" id="ARBA00022729"/>
    </source>
</evidence>
<evidence type="ECO:0000313" key="5">
    <source>
        <dbReference type="RefSeq" id="XP_027357186.1"/>
    </source>
</evidence>
<dbReference type="SUPFAM" id="SSF101148">
    <property type="entry name" value="Plant invertase/pectin methylesterase inhibitor"/>
    <property type="match status" value="1"/>
</dbReference>
<dbReference type="KEGG" id="aprc:113866559"/>
<reference evidence="5" key="2">
    <citation type="submission" date="2025-08" db="UniProtKB">
        <authorList>
            <consortium name="RefSeq"/>
        </authorList>
    </citation>
    <scope>IDENTIFICATION</scope>
    <source>
        <tissue evidence="5">Young leaves</tissue>
    </source>
</reference>
<keyword evidence="2" id="KW-1015">Disulfide bond</keyword>
<dbReference type="PANTHER" id="PTHR36710:SF20">
    <property type="entry name" value="PECTINESTERASE INHIBITOR DOMAIN PROTEIN"/>
    <property type="match status" value="1"/>
</dbReference>
<accession>A0A8B8LLB6</accession>
<dbReference type="AlphaFoldDB" id="A0A8B8LLB6"/>
<evidence type="ECO:0000256" key="3">
    <source>
        <dbReference type="ARBA" id="ARBA00038471"/>
    </source>
</evidence>
<dbReference type="RefSeq" id="XP_027357186.1">
    <property type="nucleotide sequence ID" value="XM_027501385.1"/>
</dbReference>
<evidence type="ECO:0000313" key="4">
    <source>
        <dbReference type="Proteomes" id="UP000694853"/>
    </source>
</evidence>
<dbReference type="Gene3D" id="1.20.140.40">
    <property type="entry name" value="Invertase/pectin methylesterase inhibitor family protein"/>
    <property type="match status" value="1"/>
</dbReference>
<dbReference type="PANTHER" id="PTHR36710">
    <property type="entry name" value="PECTINESTERASE INHIBITOR-LIKE"/>
    <property type="match status" value="1"/>
</dbReference>
<dbReference type="InterPro" id="IPR052421">
    <property type="entry name" value="PCW_Enzyme_Inhibitor"/>
</dbReference>
<dbReference type="GeneID" id="113866559"/>
<protein>
    <submittedName>
        <fullName evidence="5">Uncharacterized protein LOC113866559</fullName>
    </submittedName>
</protein>
<name>A0A8B8LLB6_ABRPR</name>
<dbReference type="Proteomes" id="UP000694853">
    <property type="component" value="Unplaced"/>
</dbReference>
<reference evidence="4" key="1">
    <citation type="journal article" date="2019" name="Toxins">
        <title>Detection of Abrin-Like and Prepropulchellin-Like Toxin Genes and Transcripts Using Whole Genome Sequencing and Full-Length Transcript Sequencing of Abrus precatorius.</title>
        <authorList>
            <person name="Hovde B.T."/>
            <person name="Daligault H.E."/>
            <person name="Hanschen E.R."/>
            <person name="Kunde Y.A."/>
            <person name="Johnson M.B."/>
            <person name="Starkenburg S.R."/>
            <person name="Johnson S.L."/>
        </authorList>
    </citation>
    <scope>NUCLEOTIDE SEQUENCE [LARGE SCALE GENOMIC DNA]</scope>
</reference>
<keyword evidence="4" id="KW-1185">Reference proteome</keyword>
<comment type="similarity">
    <text evidence="3">Belongs to the PMEI family.</text>
</comment>
<sequence>MDMLLSSQPNADFYTLTQYTINVACINITNTIKLINVLISQSASNETARNHYKSCLEHFSYGEGALDDLEYSQKLLKKGDYQGVSIVADAIEADVKDCILGRDGNG</sequence>
<proteinExistence type="inferred from homology"/>
<gene>
    <name evidence="5" type="primary">LOC113866559</name>
</gene>
<dbReference type="InterPro" id="IPR035513">
    <property type="entry name" value="Invertase/methylesterase_inhib"/>
</dbReference>
<organism evidence="4 5">
    <name type="scientific">Abrus precatorius</name>
    <name type="common">Indian licorice</name>
    <name type="synonym">Glycine abrus</name>
    <dbReference type="NCBI Taxonomy" id="3816"/>
    <lineage>
        <taxon>Eukaryota</taxon>
        <taxon>Viridiplantae</taxon>
        <taxon>Streptophyta</taxon>
        <taxon>Embryophyta</taxon>
        <taxon>Tracheophyta</taxon>
        <taxon>Spermatophyta</taxon>
        <taxon>Magnoliopsida</taxon>
        <taxon>eudicotyledons</taxon>
        <taxon>Gunneridae</taxon>
        <taxon>Pentapetalae</taxon>
        <taxon>rosids</taxon>
        <taxon>fabids</taxon>
        <taxon>Fabales</taxon>
        <taxon>Fabaceae</taxon>
        <taxon>Papilionoideae</taxon>
        <taxon>50 kb inversion clade</taxon>
        <taxon>NPAAA clade</taxon>
        <taxon>indigoferoid/millettioid clade</taxon>
        <taxon>Abreae</taxon>
        <taxon>Abrus</taxon>
    </lineage>
</organism>
<keyword evidence="1" id="KW-0732">Signal</keyword>
<evidence type="ECO:0000256" key="2">
    <source>
        <dbReference type="ARBA" id="ARBA00023157"/>
    </source>
</evidence>